<reference evidence="2" key="1">
    <citation type="submission" date="2022-04" db="EMBL/GenBank/DDBJ databases">
        <title>A functionally conserved STORR gene fusion in Papaver species that diverged 16.8 million years ago.</title>
        <authorList>
            <person name="Catania T."/>
        </authorList>
    </citation>
    <scope>NUCLEOTIDE SEQUENCE</scope>
    <source>
        <strain evidence="2">S-188037</strain>
    </source>
</reference>
<comment type="caution">
    <text evidence="2">The sequence shown here is derived from an EMBL/GenBank/DDBJ whole genome shotgun (WGS) entry which is preliminary data.</text>
</comment>
<accession>A0AAD4XLS2</accession>
<name>A0AAD4XLS2_9MAGN</name>
<keyword evidence="3" id="KW-1185">Reference proteome</keyword>
<dbReference type="AlphaFoldDB" id="A0AAD4XLS2"/>
<organism evidence="2 3">
    <name type="scientific">Papaver atlanticum</name>
    <dbReference type="NCBI Taxonomy" id="357466"/>
    <lineage>
        <taxon>Eukaryota</taxon>
        <taxon>Viridiplantae</taxon>
        <taxon>Streptophyta</taxon>
        <taxon>Embryophyta</taxon>
        <taxon>Tracheophyta</taxon>
        <taxon>Spermatophyta</taxon>
        <taxon>Magnoliopsida</taxon>
        <taxon>Ranunculales</taxon>
        <taxon>Papaveraceae</taxon>
        <taxon>Papaveroideae</taxon>
        <taxon>Papaver</taxon>
    </lineage>
</organism>
<protein>
    <submittedName>
        <fullName evidence="2">Uncharacterized protein</fullName>
    </submittedName>
</protein>
<dbReference type="EMBL" id="JAJJMB010007553">
    <property type="protein sequence ID" value="KAI3929963.1"/>
    <property type="molecule type" value="Genomic_DNA"/>
</dbReference>
<evidence type="ECO:0000313" key="3">
    <source>
        <dbReference type="Proteomes" id="UP001202328"/>
    </source>
</evidence>
<feature type="compositionally biased region" description="Basic and acidic residues" evidence="1">
    <location>
        <begin position="112"/>
        <end position="123"/>
    </location>
</feature>
<evidence type="ECO:0000313" key="2">
    <source>
        <dbReference type="EMBL" id="KAI3929963.1"/>
    </source>
</evidence>
<dbReference type="Proteomes" id="UP001202328">
    <property type="component" value="Unassembled WGS sequence"/>
</dbReference>
<sequence length="129" mass="14339">MSSISKSVDRFSKSVVGFLSWLVEFIARDAIDKFEKELQKELFLAEIEIENKELESLGVLSLTQRKNPSWKFSAAVVLDLSNKLISLFKPGGPFLASASIVRVSAASQPKASFEDSTRPERDTGWAVPF</sequence>
<proteinExistence type="predicted"/>
<feature type="region of interest" description="Disordered" evidence="1">
    <location>
        <begin position="107"/>
        <end position="129"/>
    </location>
</feature>
<gene>
    <name evidence="2" type="ORF">MKW98_004117</name>
</gene>
<evidence type="ECO:0000256" key="1">
    <source>
        <dbReference type="SAM" id="MobiDB-lite"/>
    </source>
</evidence>